<dbReference type="SUPFAM" id="SSF50630">
    <property type="entry name" value="Acid proteases"/>
    <property type="match status" value="1"/>
</dbReference>
<reference evidence="1 2" key="1">
    <citation type="submission" date="2014-02" db="EMBL/GenBank/DDBJ databases">
        <title>Aquamicrobium defluvii Genome sequencing.</title>
        <authorList>
            <person name="Wang X."/>
        </authorList>
    </citation>
    <scope>NUCLEOTIDE SEQUENCE [LARGE SCALE GENOMIC DNA]</scope>
    <source>
        <strain evidence="1 2">W13Z1</strain>
    </source>
</reference>
<dbReference type="EMBL" id="JENY01000006">
    <property type="protein sequence ID" value="EXL09706.1"/>
    <property type="molecule type" value="Genomic_DNA"/>
</dbReference>
<dbReference type="HOGENOM" id="CLU_1755061_0_0_5"/>
<proteinExistence type="predicted"/>
<evidence type="ECO:0000313" key="2">
    <source>
        <dbReference type="Proteomes" id="UP000019849"/>
    </source>
</evidence>
<comment type="caution">
    <text evidence="1">The sequence shown here is derived from an EMBL/GenBank/DDBJ whole genome shotgun (WGS) entry which is preliminary data.</text>
</comment>
<organism evidence="1 2">
    <name type="scientific">Aquamicrobium defluvii</name>
    <dbReference type="NCBI Taxonomy" id="69279"/>
    <lineage>
        <taxon>Bacteria</taxon>
        <taxon>Pseudomonadati</taxon>
        <taxon>Pseudomonadota</taxon>
        <taxon>Alphaproteobacteria</taxon>
        <taxon>Hyphomicrobiales</taxon>
        <taxon>Phyllobacteriaceae</taxon>
        <taxon>Aquamicrobium</taxon>
    </lineage>
</organism>
<dbReference type="Gene3D" id="2.40.70.10">
    <property type="entry name" value="Acid Proteases"/>
    <property type="match status" value="1"/>
</dbReference>
<protein>
    <recommendedName>
        <fullName evidence="3">Aspartyl protease</fullName>
    </recommendedName>
</protein>
<dbReference type="Proteomes" id="UP000019849">
    <property type="component" value="Unassembled WGS sequence"/>
</dbReference>
<dbReference type="RefSeq" id="WP_156953453.1">
    <property type="nucleotide sequence ID" value="NZ_KK073880.1"/>
</dbReference>
<dbReference type="AlphaFoldDB" id="A0A011UTW4"/>
<name>A0A011UTW4_9HYPH</name>
<evidence type="ECO:0000313" key="1">
    <source>
        <dbReference type="EMBL" id="EXL09706.1"/>
    </source>
</evidence>
<evidence type="ECO:0008006" key="3">
    <source>
        <dbReference type="Google" id="ProtNLM"/>
    </source>
</evidence>
<gene>
    <name evidence="1" type="ORF">BG36_20800</name>
</gene>
<dbReference type="Pfam" id="PF13650">
    <property type="entry name" value="Asp_protease_2"/>
    <property type="match status" value="1"/>
</dbReference>
<sequence length="148" mass="15887">MTDNQETIWTKIGFDQPVDNLIQNGPTASVAIRSPDGGDVVRAVALFDTGAAGTAIGPDLANRLTLQPIDSGVIHEAGRDPLSAPFFRVQIIIPGIGSWIELDVAGLPALARPHDILIGRDFLSHFRFSVDFTEGRVALHFKNEASTT</sequence>
<accession>A0A011UTW4</accession>
<dbReference type="InterPro" id="IPR021109">
    <property type="entry name" value="Peptidase_aspartic_dom_sf"/>
</dbReference>